<evidence type="ECO:0000256" key="4">
    <source>
        <dbReference type="ARBA" id="ARBA00022989"/>
    </source>
</evidence>
<feature type="transmembrane region" description="Helical" evidence="7">
    <location>
        <begin position="118"/>
        <end position="139"/>
    </location>
</feature>
<sequence length="523" mass="57375">MSTQDGRTPDQAKHTSDKDLESQFRSKINPGDTLTAVNSTSSHTQTETEKPSTATNEDSNVVFWDGPNDPENPMNWSPKLKVINVVIVSTWTLLTPLASSMVAPGTLDILTDFNSTNITLGSFIVSIYILGYAIGPLFIAPMSELYGRLPIYHACNGLFVVWSLACAFAPNLGSLLAFRFFQGAFGVCPLTIGSGTISDLIPTEKRGKFMSVYSIGPLLGPVIGPIAGAYLVQGAGWRWVFRVLTIASGVMTVFTVLTMRESYAPVVLRRRVQRMKKETGNDKLRSKLDSGLPPREVFLRAIVRPTKMLIFSPIVFLLSLYMAVVYGYLYLLFTTITSLFEQSYGFSQGAAGLAYLGIGIGMMLGLFVFGATSDKVVTYLANKNGGERKPEYRFPHMMIGAAMIPIGLFWYGWSAEYRIHYIMPIIGTGWVGAGLLAVFMPVGTYLVDAFTVYAASAMAANTVLRSLMGAFLPLAGPGMYKALGLGWGNSLLAFIAIALWPVSLMFFKYGERIRKSQRFRIEF</sequence>
<comment type="similarity">
    <text evidence="2">Belongs to the major facilitator superfamily.</text>
</comment>
<feature type="region of interest" description="Disordered" evidence="6">
    <location>
        <begin position="1"/>
        <end position="65"/>
    </location>
</feature>
<dbReference type="Gene3D" id="1.20.1250.20">
    <property type="entry name" value="MFS general substrate transporter like domains"/>
    <property type="match status" value="1"/>
</dbReference>
<name>A0AAN8E904_9EURO</name>
<dbReference type="AlphaFoldDB" id="A0AAN8E904"/>
<feature type="transmembrane region" description="Helical" evidence="7">
    <location>
        <begin position="452"/>
        <end position="475"/>
    </location>
</feature>
<feature type="transmembrane region" description="Helical" evidence="7">
    <location>
        <begin position="419"/>
        <end position="440"/>
    </location>
</feature>
<dbReference type="GO" id="GO:0022857">
    <property type="term" value="F:transmembrane transporter activity"/>
    <property type="evidence" value="ECO:0007669"/>
    <property type="project" value="InterPro"/>
</dbReference>
<feature type="transmembrane region" description="Helical" evidence="7">
    <location>
        <begin position="82"/>
        <end position="103"/>
    </location>
</feature>
<proteinExistence type="inferred from homology"/>
<accession>A0AAN8E904</accession>
<feature type="compositionally biased region" description="Polar residues" evidence="6">
    <location>
        <begin position="35"/>
        <end position="59"/>
    </location>
</feature>
<organism evidence="9 10">
    <name type="scientific">Knufia fluminis</name>
    <dbReference type="NCBI Taxonomy" id="191047"/>
    <lineage>
        <taxon>Eukaryota</taxon>
        <taxon>Fungi</taxon>
        <taxon>Dikarya</taxon>
        <taxon>Ascomycota</taxon>
        <taxon>Pezizomycotina</taxon>
        <taxon>Eurotiomycetes</taxon>
        <taxon>Chaetothyriomycetidae</taxon>
        <taxon>Chaetothyriales</taxon>
        <taxon>Trichomeriaceae</taxon>
        <taxon>Knufia</taxon>
    </lineage>
</organism>
<evidence type="ECO:0000256" key="3">
    <source>
        <dbReference type="ARBA" id="ARBA00022692"/>
    </source>
</evidence>
<feature type="transmembrane region" description="Helical" evidence="7">
    <location>
        <begin position="353"/>
        <end position="373"/>
    </location>
</feature>
<comment type="subcellular location">
    <subcellularLocation>
        <location evidence="1">Membrane</location>
        <topology evidence="1">Multi-pass membrane protein</topology>
    </subcellularLocation>
</comment>
<keyword evidence="3 7" id="KW-0812">Transmembrane</keyword>
<dbReference type="InterPro" id="IPR011701">
    <property type="entry name" value="MFS"/>
</dbReference>
<feature type="compositionally biased region" description="Basic and acidic residues" evidence="6">
    <location>
        <begin position="7"/>
        <end position="24"/>
    </location>
</feature>
<evidence type="ECO:0000259" key="8">
    <source>
        <dbReference type="PROSITE" id="PS50850"/>
    </source>
</evidence>
<evidence type="ECO:0000313" key="10">
    <source>
        <dbReference type="Proteomes" id="UP001316803"/>
    </source>
</evidence>
<dbReference type="InterPro" id="IPR020846">
    <property type="entry name" value="MFS_dom"/>
</dbReference>
<feature type="transmembrane region" description="Helical" evidence="7">
    <location>
        <begin position="487"/>
        <end position="507"/>
    </location>
</feature>
<dbReference type="InterPro" id="IPR036259">
    <property type="entry name" value="MFS_trans_sf"/>
</dbReference>
<evidence type="ECO:0000313" key="9">
    <source>
        <dbReference type="EMBL" id="KAK5949379.1"/>
    </source>
</evidence>
<feature type="domain" description="Major facilitator superfamily (MFS) profile" evidence="8">
    <location>
        <begin position="84"/>
        <end position="513"/>
    </location>
</feature>
<reference evidence="9 10" key="1">
    <citation type="submission" date="2022-12" db="EMBL/GenBank/DDBJ databases">
        <title>Genomic features and morphological characterization of a novel Knufia sp. strain isolated from spacecraft assembly facility.</title>
        <authorList>
            <person name="Teixeira M."/>
            <person name="Chander A.M."/>
            <person name="Stajich J.E."/>
            <person name="Venkateswaran K."/>
        </authorList>
    </citation>
    <scope>NUCLEOTIDE SEQUENCE [LARGE SCALE GENOMIC DNA]</scope>
    <source>
        <strain evidence="9 10">FJI-L2-BK-P2</strain>
    </source>
</reference>
<feature type="transmembrane region" description="Helical" evidence="7">
    <location>
        <begin position="176"/>
        <end position="197"/>
    </location>
</feature>
<evidence type="ECO:0000256" key="7">
    <source>
        <dbReference type="SAM" id="Phobius"/>
    </source>
</evidence>
<feature type="transmembrane region" description="Helical" evidence="7">
    <location>
        <begin position="239"/>
        <end position="259"/>
    </location>
</feature>
<evidence type="ECO:0000256" key="6">
    <source>
        <dbReference type="SAM" id="MobiDB-lite"/>
    </source>
</evidence>
<dbReference type="SUPFAM" id="SSF103473">
    <property type="entry name" value="MFS general substrate transporter"/>
    <property type="match status" value="1"/>
</dbReference>
<dbReference type="GO" id="GO:0016020">
    <property type="term" value="C:membrane"/>
    <property type="evidence" value="ECO:0007669"/>
    <property type="project" value="UniProtKB-SubCell"/>
</dbReference>
<evidence type="ECO:0000256" key="2">
    <source>
        <dbReference type="ARBA" id="ARBA00008335"/>
    </source>
</evidence>
<dbReference type="EMBL" id="JAKLMC020000036">
    <property type="protein sequence ID" value="KAK5949379.1"/>
    <property type="molecule type" value="Genomic_DNA"/>
</dbReference>
<evidence type="ECO:0000256" key="5">
    <source>
        <dbReference type="ARBA" id="ARBA00023136"/>
    </source>
</evidence>
<keyword evidence="10" id="KW-1185">Reference proteome</keyword>
<dbReference type="Pfam" id="PF07690">
    <property type="entry name" value="MFS_1"/>
    <property type="match status" value="1"/>
</dbReference>
<dbReference type="CDD" id="cd17323">
    <property type="entry name" value="MFS_Tpo1_MDR_like"/>
    <property type="match status" value="1"/>
</dbReference>
<dbReference type="FunFam" id="1.20.1250.20:FF:000011">
    <property type="entry name" value="MFS multidrug transporter, putative"/>
    <property type="match status" value="1"/>
</dbReference>
<keyword evidence="5 7" id="KW-0472">Membrane</keyword>
<dbReference type="PANTHER" id="PTHR23502:SF68">
    <property type="entry name" value="MULTIDRUG TRANSPORTER, PUTATIVE (AFU_ORTHOLOGUE AFUA_3G01120)-RELATED"/>
    <property type="match status" value="1"/>
</dbReference>
<comment type="caution">
    <text evidence="9">The sequence shown here is derived from an EMBL/GenBank/DDBJ whole genome shotgun (WGS) entry which is preliminary data.</text>
</comment>
<gene>
    <name evidence="9" type="ORF">OHC33_009552</name>
</gene>
<protein>
    <recommendedName>
        <fullName evidence="8">Major facilitator superfamily (MFS) profile domain-containing protein</fullName>
    </recommendedName>
</protein>
<feature type="transmembrane region" description="Helical" evidence="7">
    <location>
        <begin position="394"/>
        <end position="413"/>
    </location>
</feature>
<feature type="transmembrane region" description="Helical" evidence="7">
    <location>
        <begin position="209"/>
        <end position="233"/>
    </location>
</feature>
<dbReference type="Proteomes" id="UP001316803">
    <property type="component" value="Unassembled WGS sequence"/>
</dbReference>
<feature type="transmembrane region" description="Helical" evidence="7">
    <location>
        <begin position="309"/>
        <end position="333"/>
    </location>
</feature>
<keyword evidence="4 7" id="KW-1133">Transmembrane helix</keyword>
<feature type="transmembrane region" description="Helical" evidence="7">
    <location>
        <begin position="151"/>
        <end position="170"/>
    </location>
</feature>
<evidence type="ECO:0000256" key="1">
    <source>
        <dbReference type="ARBA" id="ARBA00004141"/>
    </source>
</evidence>
<dbReference type="PROSITE" id="PS50850">
    <property type="entry name" value="MFS"/>
    <property type="match status" value="1"/>
</dbReference>
<dbReference type="PANTHER" id="PTHR23502">
    <property type="entry name" value="MAJOR FACILITATOR SUPERFAMILY"/>
    <property type="match status" value="1"/>
</dbReference>